<dbReference type="InterPro" id="IPR046858">
    <property type="entry name" value="ChrB_N"/>
</dbReference>
<dbReference type="Pfam" id="PF20229">
    <property type="entry name" value="ChrB_N"/>
    <property type="match status" value="1"/>
</dbReference>
<evidence type="ECO:0000313" key="4">
    <source>
        <dbReference type="Proteomes" id="UP001165069"/>
    </source>
</evidence>
<dbReference type="InterPro" id="IPR018634">
    <property type="entry name" value="ChrB_C"/>
</dbReference>
<evidence type="ECO:0000313" key="3">
    <source>
        <dbReference type="EMBL" id="GLH72281.1"/>
    </source>
</evidence>
<accession>A0ABQ5QD67</accession>
<reference evidence="3 4" key="1">
    <citation type="journal article" date="2023" name="Antonie Van Leeuwenhoek">
        <title>Mesoterricola silvestris gen. nov., sp. nov., Mesoterricola sediminis sp. nov., Geothrix oryzae sp. nov., Geothrix edaphica sp. nov., Geothrix rubra sp. nov., and Geothrix limicola sp. nov., six novel members of Acidobacteriota isolated from soils.</title>
        <authorList>
            <person name="Itoh H."/>
            <person name="Sugisawa Y."/>
            <person name="Mise K."/>
            <person name="Xu Z."/>
            <person name="Kuniyasu M."/>
            <person name="Ushijima N."/>
            <person name="Kawano K."/>
            <person name="Kobayashi E."/>
            <person name="Shiratori Y."/>
            <person name="Masuda Y."/>
            <person name="Senoo K."/>
        </authorList>
    </citation>
    <scope>NUCLEOTIDE SEQUENCE [LARGE SCALE GENOMIC DNA]</scope>
    <source>
        <strain evidence="3 4">Red804</strain>
    </source>
</reference>
<comment type="caution">
    <text evidence="3">The sequence shown here is derived from an EMBL/GenBank/DDBJ whole genome shotgun (WGS) entry which is preliminary data.</text>
</comment>
<name>A0ABQ5QD67_9BACT</name>
<evidence type="ECO:0000259" key="1">
    <source>
        <dbReference type="Pfam" id="PF09828"/>
    </source>
</evidence>
<feature type="domain" description="ChrB C-terminal" evidence="1">
    <location>
        <begin position="185"/>
        <end position="315"/>
    </location>
</feature>
<protein>
    <submittedName>
        <fullName evidence="3">ChrB protein</fullName>
    </submittedName>
</protein>
<sequence length="321" mass="35866">MAETPAQWLLLIHQLPPHPAYFRVKVWRQLQGLGSVALKNSVYALPLSEGTREDFQWMVQQIEAGGGEASVVEAAFVDGLSDGELKERFRAARDEDYAALQEELQAIRKALPRKPDEARKGEAEAQLAKLRKRFTDLQAIDFFAAGGAAEVRTQIGRLEGLLAPESVGAKGGPAWNIAELQGRTWVTRKGVHVDRIASAWLIRRFIDPKARFRFVDPKTAPIRKDELRFDMFEGEFTHEGDWCSFETILHRLGLEDPALRVLGELIHDVDLKDARFRRPEVAGFDRAILGVALLHAKDEARLEAGSGLLDAFYAAFQKAAS</sequence>
<gene>
    <name evidence="3" type="primary">chrB</name>
    <name evidence="3" type="ORF">GETHLI_07830</name>
</gene>
<dbReference type="Pfam" id="PF09828">
    <property type="entry name" value="ChrB_C"/>
    <property type="match status" value="1"/>
</dbReference>
<proteinExistence type="predicted"/>
<dbReference type="RefSeq" id="WP_285570623.1">
    <property type="nucleotide sequence ID" value="NZ_BSDE01000001.1"/>
</dbReference>
<dbReference type="EMBL" id="BSDE01000001">
    <property type="protein sequence ID" value="GLH72281.1"/>
    <property type="molecule type" value="Genomic_DNA"/>
</dbReference>
<feature type="domain" description="ChrB N-terminal" evidence="2">
    <location>
        <begin position="23"/>
        <end position="156"/>
    </location>
</feature>
<organism evidence="3 4">
    <name type="scientific">Geothrix limicola</name>
    <dbReference type="NCBI Taxonomy" id="2927978"/>
    <lineage>
        <taxon>Bacteria</taxon>
        <taxon>Pseudomonadati</taxon>
        <taxon>Acidobacteriota</taxon>
        <taxon>Holophagae</taxon>
        <taxon>Holophagales</taxon>
        <taxon>Holophagaceae</taxon>
        <taxon>Geothrix</taxon>
    </lineage>
</organism>
<dbReference type="Proteomes" id="UP001165069">
    <property type="component" value="Unassembled WGS sequence"/>
</dbReference>
<evidence type="ECO:0000259" key="2">
    <source>
        <dbReference type="Pfam" id="PF20229"/>
    </source>
</evidence>
<keyword evidence="4" id="KW-1185">Reference proteome</keyword>